<accession>A0A8J3B911</accession>
<proteinExistence type="inferred from homology"/>
<evidence type="ECO:0000313" key="8">
    <source>
        <dbReference type="Proteomes" id="UP000637720"/>
    </source>
</evidence>
<dbReference type="EC" id="2.7.7.9" evidence="2"/>
<reference evidence="7" key="2">
    <citation type="submission" date="2020-09" db="EMBL/GenBank/DDBJ databases">
        <authorList>
            <person name="Sun Q."/>
            <person name="Ohkuma M."/>
        </authorList>
    </citation>
    <scope>NUCLEOTIDE SEQUENCE</scope>
    <source>
        <strain evidence="7">JCM 14719</strain>
    </source>
</reference>
<dbReference type="InterPro" id="IPR005835">
    <property type="entry name" value="NTP_transferase_dom"/>
</dbReference>
<evidence type="ECO:0000256" key="3">
    <source>
        <dbReference type="ARBA" id="ARBA00022679"/>
    </source>
</evidence>
<protein>
    <recommendedName>
        <fullName evidence="2">UTP--glucose-1-phosphate uridylyltransferase</fullName>
        <ecNumber evidence="2">2.7.7.9</ecNumber>
    </recommendedName>
</protein>
<evidence type="ECO:0000256" key="5">
    <source>
        <dbReference type="ARBA" id="ARBA00048128"/>
    </source>
</evidence>
<dbReference type="Pfam" id="PF00483">
    <property type="entry name" value="NTP_transferase"/>
    <property type="match status" value="1"/>
</dbReference>
<dbReference type="AlphaFoldDB" id="A0A8J3B911"/>
<comment type="similarity">
    <text evidence="1">Belongs to the UDPGP type 2 family.</text>
</comment>
<comment type="catalytic activity">
    <reaction evidence="5">
        <text>alpha-D-glucose 1-phosphate + UTP + H(+) = UDP-alpha-D-glucose + diphosphate</text>
        <dbReference type="Rhea" id="RHEA:19889"/>
        <dbReference type="ChEBI" id="CHEBI:15378"/>
        <dbReference type="ChEBI" id="CHEBI:33019"/>
        <dbReference type="ChEBI" id="CHEBI:46398"/>
        <dbReference type="ChEBI" id="CHEBI:58601"/>
        <dbReference type="ChEBI" id="CHEBI:58885"/>
        <dbReference type="EC" id="2.7.7.9"/>
    </reaction>
</comment>
<name>A0A8J3B911_9BACI</name>
<dbReference type="InterPro" id="IPR029044">
    <property type="entry name" value="Nucleotide-diphossugar_trans"/>
</dbReference>
<comment type="caution">
    <text evidence="7">The sequence shown here is derived from an EMBL/GenBank/DDBJ whole genome shotgun (WGS) entry which is preliminary data.</text>
</comment>
<keyword evidence="8" id="KW-1185">Reference proteome</keyword>
<dbReference type="GO" id="GO:0003983">
    <property type="term" value="F:UTP:glucose-1-phosphate uridylyltransferase activity"/>
    <property type="evidence" value="ECO:0007669"/>
    <property type="project" value="UniProtKB-EC"/>
</dbReference>
<dbReference type="InterPro" id="IPR005771">
    <property type="entry name" value="GalU_uridylyltTrfase_bac/arc"/>
</dbReference>
<evidence type="ECO:0000256" key="1">
    <source>
        <dbReference type="ARBA" id="ARBA00006890"/>
    </source>
</evidence>
<dbReference type="Proteomes" id="UP000637720">
    <property type="component" value="Unassembled WGS sequence"/>
</dbReference>
<dbReference type="Gene3D" id="3.90.550.10">
    <property type="entry name" value="Spore Coat Polysaccharide Biosynthesis Protein SpsA, Chain A"/>
    <property type="match status" value="1"/>
</dbReference>
<keyword evidence="4 7" id="KW-0548">Nucleotidyltransferase</keyword>
<evidence type="ECO:0000259" key="6">
    <source>
        <dbReference type="Pfam" id="PF00483"/>
    </source>
</evidence>
<gene>
    <name evidence="7" type="primary">ytdA</name>
    <name evidence="7" type="ORF">GCM10007043_16430</name>
</gene>
<dbReference type="PANTHER" id="PTHR43197">
    <property type="entry name" value="UTP--GLUCOSE-1-PHOSPHATE URIDYLYLTRANSFERASE"/>
    <property type="match status" value="1"/>
</dbReference>
<dbReference type="GO" id="GO:0006011">
    <property type="term" value="P:UDP-alpha-D-glucose metabolic process"/>
    <property type="evidence" value="ECO:0007669"/>
    <property type="project" value="InterPro"/>
</dbReference>
<sequence>MTRVRKAVIPAAGLGTRNLPVTKVVPKELFPVGNKPAIHYVVEEAVAAGIDAILLVVSRGKEALVNYFDRAPELEHHLEQASKGHLRKALALPPVHVQFVRQQEPKGLGDAVRLAKPFVGDEPFAVLLPDDLLFGPRPALAGLVEAYAACRAPVVALKVMPDDVLHRYGVARVTPAGDRFKIEEIVEKPREAPPSNYAVIGRYVLTPDLFPHLEALTPGVGGELQLTDALRGYLAHGSVYGVPWPHERYDVSLEREYVALLHRFLTQDPAAGTK</sequence>
<reference evidence="7" key="1">
    <citation type="journal article" date="2014" name="Int. J. Syst. Evol. Microbiol.">
        <title>Complete genome sequence of Corynebacterium casei LMG S-19264T (=DSM 44701T), isolated from a smear-ripened cheese.</title>
        <authorList>
            <consortium name="US DOE Joint Genome Institute (JGI-PGF)"/>
            <person name="Walter F."/>
            <person name="Albersmeier A."/>
            <person name="Kalinowski J."/>
            <person name="Ruckert C."/>
        </authorList>
    </citation>
    <scope>NUCLEOTIDE SEQUENCE</scope>
    <source>
        <strain evidence="7">JCM 14719</strain>
    </source>
</reference>
<evidence type="ECO:0000313" key="7">
    <source>
        <dbReference type="EMBL" id="GGK03108.1"/>
    </source>
</evidence>
<feature type="domain" description="Nucleotidyl transferase" evidence="6">
    <location>
        <begin position="6"/>
        <end position="239"/>
    </location>
</feature>
<keyword evidence="3" id="KW-0808">Transferase</keyword>
<evidence type="ECO:0000256" key="2">
    <source>
        <dbReference type="ARBA" id="ARBA00012415"/>
    </source>
</evidence>
<dbReference type="SUPFAM" id="SSF53448">
    <property type="entry name" value="Nucleotide-diphospho-sugar transferases"/>
    <property type="match status" value="1"/>
</dbReference>
<evidence type="ECO:0000256" key="4">
    <source>
        <dbReference type="ARBA" id="ARBA00022695"/>
    </source>
</evidence>
<dbReference type="CDD" id="cd02541">
    <property type="entry name" value="UGPase_prokaryotic"/>
    <property type="match status" value="1"/>
</dbReference>
<dbReference type="RefSeq" id="WP_229725790.1">
    <property type="nucleotide sequence ID" value="NZ_BMOF01000034.1"/>
</dbReference>
<organism evidence="7 8">
    <name type="scientific">Calditerricola satsumensis</name>
    <dbReference type="NCBI Taxonomy" id="373054"/>
    <lineage>
        <taxon>Bacteria</taxon>
        <taxon>Bacillati</taxon>
        <taxon>Bacillota</taxon>
        <taxon>Bacilli</taxon>
        <taxon>Bacillales</taxon>
        <taxon>Bacillaceae</taxon>
        <taxon>Calditerricola</taxon>
    </lineage>
</organism>
<dbReference type="EMBL" id="BMOF01000034">
    <property type="protein sequence ID" value="GGK03108.1"/>
    <property type="molecule type" value="Genomic_DNA"/>
</dbReference>
<dbReference type="PANTHER" id="PTHR43197:SF1">
    <property type="entry name" value="UTP--GLUCOSE-1-PHOSPHATE URIDYLYLTRANSFERASE"/>
    <property type="match status" value="1"/>
</dbReference>